<evidence type="ECO:0000256" key="2">
    <source>
        <dbReference type="SAM" id="Phobius"/>
    </source>
</evidence>
<feature type="transmembrane region" description="Helical" evidence="2">
    <location>
        <begin position="49"/>
        <end position="67"/>
    </location>
</feature>
<accession>A0ABV6UFY7</accession>
<feature type="transmembrane region" description="Helical" evidence="2">
    <location>
        <begin position="17"/>
        <end position="37"/>
    </location>
</feature>
<dbReference type="Pfam" id="PF10745">
    <property type="entry name" value="DUF2530"/>
    <property type="match status" value="1"/>
</dbReference>
<keyword evidence="2" id="KW-1133">Transmembrane helix</keyword>
<dbReference type="EMBL" id="JBHEZZ010000002">
    <property type="protein sequence ID" value="MFC1400377.1"/>
    <property type="molecule type" value="Genomic_DNA"/>
</dbReference>
<evidence type="ECO:0000313" key="4">
    <source>
        <dbReference type="Proteomes" id="UP001592528"/>
    </source>
</evidence>
<proteinExistence type="predicted"/>
<dbReference type="RefSeq" id="WP_030261172.1">
    <property type="nucleotide sequence ID" value="NZ_JBHEZZ010000002.1"/>
</dbReference>
<evidence type="ECO:0000313" key="3">
    <source>
        <dbReference type="EMBL" id="MFC1400377.1"/>
    </source>
</evidence>
<comment type="caution">
    <text evidence="3">The sequence shown here is derived from an EMBL/GenBank/DDBJ whole genome shotgun (WGS) entry which is preliminary data.</text>
</comment>
<protein>
    <submittedName>
        <fullName evidence="3">DUF2530 domain-containing protein</fullName>
    </submittedName>
</protein>
<gene>
    <name evidence="3" type="ORF">ACEZDJ_03635</name>
</gene>
<keyword evidence="2" id="KW-0812">Transmembrane</keyword>
<keyword evidence="2" id="KW-0472">Membrane</keyword>
<organism evidence="3 4">
    <name type="scientific">Streptacidiphilus cavernicola</name>
    <dbReference type="NCBI Taxonomy" id="3342716"/>
    <lineage>
        <taxon>Bacteria</taxon>
        <taxon>Bacillati</taxon>
        <taxon>Actinomycetota</taxon>
        <taxon>Actinomycetes</taxon>
        <taxon>Kitasatosporales</taxon>
        <taxon>Streptomycetaceae</taxon>
        <taxon>Streptacidiphilus</taxon>
    </lineage>
</organism>
<name>A0ABV6UFY7_9ACTN</name>
<keyword evidence="4" id="KW-1185">Reference proteome</keyword>
<dbReference type="Proteomes" id="UP001592528">
    <property type="component" value="Unassembled WGS sequence"/>
</dbReference>
<evidence type="ECO:0000256" key="1">
    <source>
        <dbReference type="SAM" id="MobiDB-lite"/>
    </source>
</evidence>
<sequence>MKTTKLPSAPPMEANDVAIVTGGTVVWLVGFVVLLPFHGWLSDHGDTKWLWTCLAGFGLGLIGIWYCRARRDAIRRSQAAGAAAGSDGAGGAAAEASRAE</sequence>
<reference evidence="3 4" key="1">
    <citation type="submission" date="2024-09" db="EMBL/GenBank/DDBJ databases">
        <authorList>
            <person name="Lee S.D."/>
        </authorList>
    </citation>
    <scope>NUCLEOTIDE SEQUENCE [LARGE SCALE GENOMIC DNA]</scope>
    <source>
        <strain evidence="3 4">N1-5</strain>
    </source>
</reference>
<dbReference type="InterPro" id="IPR019681">
    <property type="entry name" value="DUF2530"/>
</dbReference>
<feature type="region of interest" description="Disordered" evidence="1">
    <location>
        <begin position="80"/>
        <end position="100"/>
    </location>
</feature>